<dbReference type="EMBL" id="JAARWN010000027">
    <property type="protein sequence ID" value="MBC1937863.1"/>
    <property type="molecule type" value="Genomic_DNA"/>
</dbReference>
<gene>
    <name evidence="1" type="ORF">HCA69_15980</name>
</gene>
<accession>A0A7X0Y6W9</accession>
<protein>
    <submittedName>
        <fullName evidence="1">Uncharacterized protein</fullName>
    </submittedName>
</protein>
<dbReference type="Proteomes" id="UP000535908">
    <property type="component" value="Unassembled WGS sequence"/>
</dbReference>
<organism evidence="1 2">
    <name type="scientific">Listeria grandensis</name>
    <dbReference type="NCBI Taxonomy" id="1494963"/>
    <lineage>
        <taxon>Bacteria</taxon>
        <taxon>Bacillati</taxon>
        <taxon>Bacillota</taxon>
        <taxon>Bacilli</taxon>
        <taxon>Bacillales</taxon>
        <taxon>Listeriaceae</taxon>
        <taxon>Listeria</taxon>
    </lineage>
</organism>
<proteinExistence type="predicted"/>
<evidence type="ECO:0000313" key="1">
    <source>
        <dbReference type="EMBL" id="MBC1937863.1"/>
    </source>
</evidence>
<dbReference type="RefSeq" id="WP_185527968.1">
    <property type="nucleotide sequence ID" value="NZ_JAARWN010000027.1"/>
</dbReference>
<comment type="caution">
    <text evidence="1">The sequence shown here is derived from an EMBL/GenBank/DDBJ whole genome shotgun (WGS) entry which is preliminary data.</text>
</comment>
<evidence type="ECO:0000313" key="2">
    <source>
        <dbReference type="Proteomes" id="UP000535908"/>
    </source>
</evidence>
<dbReference type="AlphaFoldDB" id="A0A7X0Y6W9"/>
<reference evidence="1 2" key="1">
    <citation type="submission" date="2020-03" db="EMBL/GenBank/DDBJ databases">
        <title>Soil Listeria distribution.</title>
        <authorList>
            <person name="Liao J."/>
            <person name="Wiedmann M."/>
        </authorList>
    </citation>
    <scope>NUCLEOTIDE SEQUENCE [LARGE SCALE GENOMIC DNA]</scope>
    <source>
        <strain evidence="1 2">FSL L7-0741</strain>
    </source>
</reference>
<sequence>MIMLTLHETIYNEIEYFQNELVWNVMDKERGEDLPSRFDTFYNGMYKMLRNTYNYDATKYEDDPKKYAEGKLLFDALLLAKKNMDNYQLYLENMDGKTKFEKILLFNDGQHFDLIAKITYDELKELHEQGNIEKAVSYTDPVGYIDVTIDDPAKSLTGNIETRETLDTRAFVNKPLSELGEILEKSEIEKAKRGW</sequence>
<name>A0A7X0Y6W9_9LIST</name>